<organism evidence="3 4">
    <name type="scientific">Zostera marina</name>
    <name type="common">Eelgrass</name>
    <dbReference type="NCBI Taxonomy" id="29655"/>
    <lineage>
        <taxon>Eukaryota</taxon>
        <taxon>Viridiplantae</taxon>
        <taxon>Streptophyta</taxon>
        <taxon>Embryophyta</taxon>
        <taxon>Tracheophyta</taxon>
        <taxon>Spermatophyta</taxon>
        <taxon>Magnoliopsida</taxon>
        <taxon>Liliopsida</taxon>
        <taxon>Zosteraceae</taxon>
        <taxon>Zostera</taxon>
    </lineage>
</organism>
<keyword evidence="4" id="KW-1185">Reference proteome</keyword>
<reference evidence="4" key="1">
    <citation type="journal article" date="2016" name="Nature">
        <title>The genome of the seagrass Zostera marina reveals angiosperm adaptation to the sea.</title>
        <authorList>
            <person name="Olsen J.L."/>
            <person name="Rouze P."/>
            <person name="Verhelst B."/>
            <person name="Lin Y.-C."/>
            <person name="Bayer T."/>
            <person name="Collen J."/>
            <person name="Dattolo E."/>
            <person name="De Paoli E."/>
            <person name="Dittami S."/>
            <person name="Maumus F."/>
            <person name="Michel G."/>
            <person name="Kersting A."/>
            <person name="Lauritano C."/>
            <person name="Lohaus R."/>
            <person name="Toepel M."/>
            <person name="Tonon T."/>
            <person name="Vanneste K."/>
            <person name="Amirebrahimi M."/>
            <person name="Brakel J."/>
            <person name="Bostroem C."/>
            <person name="Chovatia M."/>
            <person name="Grimwood J."/>
            <person name="Jenkins J.W."/>
            <person name="Jueterbock A."/>
            <person name="Mraz A."/>
            <person name="Stam W.T."/>
            <person name="Tice H."/>
            <person name="Bornberg-Bauer E."/>
            <person name="Green P.J."/>
            <person name="Pearson G.A."/>
            <person name="Procaccini G."/>
            <person name="Duarte C.M."/>
            <person name="Schmutz J."/>
            <person name="Reusch T.B.H."/>
            <person name="Van de Peer Y."/>
        </authorList>
    </citation>
    <scope>NUCLEOTIDE SEQUENCE [LARGE SCALE GENOMIC DNA]</scope>
    <source>
        <strain evidence="4">cv. Finnish</strain>
    </source>
</reference>
<dbReference type="EMBL" id="LFYR01001170">
    <property type="protein sequence ID" value="KMZ64283.1"/>
    <property type="molecule type" value="Genomic_DNA"/>
</dbReference>
<sequence>MKKPALVLKITVKLKMVIEVGFGIIGCAGIARKIARAISQAPNATLVAIASRSLSKAEALKSEIDLEASVRVYGDYESLLDDPSVDAVYIPLPTSLRVKWAVAVAEKKKHVLLEKPTAMNVAELDSIIQACEVNGVEFMDGTMFVHHPRMDKMKEIISDPWQFGQLKMVIVSVGTMDRGPRPMDRTGPDGPGGRTGGRTSGRTGLTVQAHEAQ</sequence>
<dbReference type="Pfam" id="PF01408">
    <property type="entry name" value="GFO_IDH_MocA"/>
    <property type="match status" value="1"/>
</dbReference>
<dbReference type="PANTHER" id="PTHR46368">
    <property type="match status" value="1"/>
</dbReference>
<gene>
    <name evidence="3" type="ORF">ZOSMA_378G00020</name>
</gene>
<name>A0A0K9P5K1_ZOSMR</name>
<feature type="region of interest" description="Disordered" evidence="1">
    <location>
        <begin position="177"/>
        <end position="213"/>
    </location>
</feature>
<feature type="compositionally biased region" description="Gly residues" evidence="1">
    <location>
        <begin position="189"/>
        <end position="199"/>
    </location>
</feature>
<dbReference type="InterPro" id="IPR036291">
    <property type="entry name" value="NAD(P)-bd_dom_sf"/>
</dbReference>
<accession>A0A0K9P5K1</accession>
<feature type="domain" description="Gfo/Idh/MocA-like oxidoreductase N-terminal" evidence="2">
    <location>
        <begin position="21"/>
        <end position="139"/>
    </location>
</feature>
<dbReference type="OMA" id="GTMFVHH"/>
<dbReference type="AlphaFoldDB" id="A0A0K9P5K1"/>
<dbReference type="OrthoDB" id="2129491at2759"/>
<evidence type="ECO:0000313" key="3">
    <source>
        <dbReference type="EMBL" id="KMZ64283.1"/>
    </source>
</evidence>
<evidence type="ECO:0000259" key="2">
    <source>
        <dbReference type="Pfam" id="PF01408"/>
    </source>
</evidence>
<feature type="compositionally biased region" description="Basic and acidic residues" evidence="1">
    <location>
        <begin position="178"/>
        <end position="187"/>
    </location>
</feature>
<dbReference type="STRING" id="29655.A0A0K9P5K1"/>
<dbReference type="InterPro" id="IPR000683">
    <property type="entry name" value="Gfo/Idh/MocA-like_OxRdtase_N"/>
</dbReference>
<evidence type="ECO:0000313" key="4">
    <source>
        <dbReference type="Proteomes" id="UP000036987"/>
    </source>
</evidence>
<dbReference type="Proteomes" id="UP000036987">
    <property type="component" value="Unassembled WGS sequence"/>
</dbReference>
<protein>
    <recommendedName>
        <fullName evidence="2">Gfo/Idh/MocA-like oxidoreductase N-terminal domain-containing protein</fullName>
    </recommendedName>
</protein>
<dbReference type="SUPFAM" id="SSF51735">
    <property type="entry name" value="NAD(P)-binding Rossmann-fold domains"/>
    <property type="match status" value="1"/>
</dbReference>
<evidence type="ECO:0000256" key="1">
    <source>
        <dbReference type="SAM" id="MobiDB-lite"/>
    </source>
</evidence>
<dbReference type="GO" id="GO:0000166">
    <property type="term" value="F:nucleotide binding"/>
    <property type="evidence" value="ECO:0007669"/>
    <property type="project" value="InterPro"/>
</dbReference>
<proteinExistence type="predicted"/>
<dbReference type="Gene3D" id="3.30.360.10">
    <property type="entry name" value="Dihydrodipicolinate Reductase, domain 2"/>
    <property type="match status" value="1"/>
</dbReference>
<dbReference type="Gene3D" id="3.40.50.720">
    <property type="entry name" value="NAD(P)-binding Rossmann-like Domain"/>
    <property type="match status" value="1"/>
</dbReference>
<dbReference type="PANTHER" id="PTHR46368:SF4">
    <property type="entry name" value="OS10G0403700 PROTEIN"/>
    <property type="match status" value="1"/>
</dbReference>
<comment type="caution">
    <text evidence="3">The sequence shown here is derived from an EMBL/GenBank/DDBJ whole genome shotgun (WGS) entry which is preliminary data.</text>
</comment>